<dbReference type="InterPro" id="IPR007809">
    <property type="entry name" value="FlgN-like"/>
</dbReference>
<dbReference type="RefSeq" id="WP_217065805.1">
    <property type="nucleotide sequence ID" value="NZ_JAHQCS010000083.1"/>
</dbReference>
<evidence type="ECO:0000313" key="2">
    <source>
        <dbReference type="EMBL" id="MBU9711766.1"/>
    </source>
</evidence>
<dbReference type="Pfam" id="PF05130">
    <property type="entry name" value="FlgN"/>
    <property type="match status" value="1"/>
</dbReference>
<keyword evidence="2" id="KW-0969">Cilium</keyword>
<sequence>MEKKTQELITIFQAMTALHERFNDKALQKQEAVKKGDIPGLEKVMKEESALIQQLRKLETTRQHAVKTWMEEKGLVKEDITMDALLQFFPEEERKELQHWQQRLVMEIKKLKEQNELNQQLIEESLRFVNISLETVQPQQQFGNYHRPSGKTGEDDDLGSGTRPLFDSKA</sequence>
<gene>
    <name evidence="2" type="ORF">KS419_08460</name>
</gene>
<protein>
    <submittedName>
        <fullName evidence="2">Flagellar protein FlgN</fullName>
    </submittedName>
</protein>
<reference evidence="2 3" key="1">
    <citation type="submission" date="2021-06" db="EMBL/GenBank/DDBJ databases">
        <title>Bacillus sp. RD4P76, an endophyte from a halophyte.</title>
        <authorList>
            <person name="Sun J.-Q."/>
        </authorList>
    </citation>
    <scope>NUCLEOTIDE SEQUENCE [LARGE SCALE GENOMIC DNA]</scope>
    <source>
        <strain evidence="2 3">CGMCC 1.15917</strain>
    </source>
</reference>
<feature type="region of interest" description="Disordered" evidence="1">
    <location>
        <begin position="139"/>
        <end position="170"/>
    </location>
</feature>
<dbReference type="Proteomes" id="UP000784880">
    <property type="component" value="Unassembled WGS sequence"/>
</dbReference>
<evidence type="ECO:0000256" key="1">
    <source>
        <dbReference type="SAM" id="MobiDB-lite"/>
    </source>
</evidence>
<keyword evidence="3" id="KW-1185">Reference proteome</keyword>
<keyword evidence="2" id="KW-0282">Flagellum</keyword>
<evidence type="ECO:0000313" key="3">
    <source>
        <dbReference type="Proteomes" id="UP000784880"/>
    </source>
</evidence>
<keyword evidence="2" id="KW-0966">Cell projection</keyword>
<proteinExistence type="predicted"/>
<name>A0ABS6JDL1_9BACI</name>
<accession>A0ABS6JDL1</accession>
<dbReference type="EMBL" id="JAHQCS010000083">
    <property type="protein sequence ID" value="MBU9711766.1"/>
    <property type="molecule type" value="Genomic_DNA"/>
</dbReference>
<organism evidence="2 3">
    <name type="scientific">Evansella tamaricis</name>
    <dbReference type="NCBI Taxonomy" id="2069301"/>
    <lineage>
        <taxon>Bacteria</taxon>
        <taxon>Bacillati</taxon>
        <taxon>Bacillota</taxon>
        <taxon>Bacilli</taxon>
        <taxon>Bacillales</taxon>
        <taxon>Bacillaceae</taxon>
        <taxon>Evansella</taxon>
    </lineage>
</organism>
<comment type="caution">
    <text evidence="2">The sequence shown here is derived from an EMBL/GenBank/DDBJ whole genome shotgun (WGS) entry which is preliminary data.</text>
</comment>